<proteinExistence type="inferred from homology"/>
<dbReference type="PROSITE" id="PS00108">
    <property type="entry name" value="PROTEIN_KINASE_ST"/>
    <property type="match status" value="1"/>
</dbReference>
<dbReference type="InterPro" id="IPR036770">
    <property type="entry name" value="Ankyrin_rpt-contain_sf"/>
</dbReference>
<dbReference type="RefSeq" id="XP_040736994.1">
    <property type="nucleotide sequence ID" value="XM_040881303.1"/>
</dbReference>
<dbReference type="InterPro" id="IPR008271">
    <property type="entry name" value="Ser/Thr_kinase_AS"/>
</dbReference>
<dbReference type="STRING" id="1196081.A0A364L9I6"/>
<comment type="similarity">
    <text evidence="1">Belongs to the protein kinase superfamily. TKL Ser/Thr protein kinase family.</text>
</comment>
<feature type="region of interest" description="Disordered" evidence="3">
    <location>
        <begin position="21"/>
        <end position="60"/>
    </location>
</feature>
<dbReference type="PANTHER" id="PTHR44329">
    <property type="entry name" value="SERINE/THREONINE-PROTEIN KINASE TNNI3K-RELATED"/>
    <property type="match status" value="1"/>
</dbReference>
<feature type="repeat" description="ANK" evidence="2">
    <location>
        <begin position="706"/>
        <end position="738"/>
    </location>
</feature>
<dbReference type="GO" id="GO:0005524">
    <property type="term" value="F:ATP binding"/>
    <property type="evidence" value="ECO:0007669"/>
    <property type="project" value="InterPro"/>
</dbReference>
<dbReference type="Gene3D" id="1.10.510.10">
    <property type="entry name" value="Transferase(Phosphotransferase) domain 1"/>
    <property type="match status" value="1"/>
</dbReference>
<dbReference type="SUPFAM" id="SSF56112">
    <property type="entry name" value="Protein kinase-like (PK-like)"/>
    <property type="match status" value="1"/>
</dbReference>
<dbReference type="PROSITE" id="PS50088">
    <property type="entry name" value="ANK_REPEAT"/>
    <property type="match status" value="2"/>
</dbReference>
<evidence type="ECO:0000313" key="7">
    <source>
        <dbReference type="Proteomes" id="UP000249363"/>
    </source>
</evidence>
<evidence type="ECO:0000259" key="5">
    <source>
        <dbReference type="PROSITE" id="PS50011"/>
    </source>
</evidence>
<gene>
    <name evidence="6" type="ORF">BHQ10_008492</name>
</gene>
<name>A0A364L9I6_TALAM</name>
<dbReference type="GO" id="GO:0004674">
    <property type="term" value="F:protein serine/threonine kinase activity"/>
    <property type="evidence" value="ECO:0007669"/>
    <property type="project" value="TreeGrafter"/>
</dbReference>
<dbReference type="SMART" id="SM00220">
    <property type="entry name" value="S_TKc"/>
    <property type="match status" value="1"/>
</dbReference>
<dbReference type="SUPFAM" id="SSF48403">
    <property type="entry name" value="Ankyrin repeat"/>
    <property type="match status" value="1"/>
</dbReference>
<feature type="repeat" description="ANK" evidence="2">
    <location>
        <begin position="591"/>
        <end position="623"/>
    </location>
</feature>
<dbReference type="PROSITE" id="PS50011">
    <property type="entry name" value="PROTEIN_KINASE_DOM"/>
    <property type="match status" value="1"/>
</dbReference>
<dbReference type="SMART" id="SM00248">
    <property type="entry name" value="ANK"/>
    <property type="match status" value="3"/>
</dbReference>
<dbReference type="Pfam" id="PF00023">
    <property type="entry name" value="Ank"/>
    <property type="match status" value="1"/>
</dbReference>
<dbReference type="Proteomes" id="UP000249363">
    <property type="component" value="Unassembled WGS sequence"/>
</dbReference>
<dbReference type="PROSITE" id="PS50297">
    <property type="entry name" value="ANK_REP_REGION"/>
    <property type="match status" value="2"/>
</dbReference>
<dbReference type="InterPro" id="IPR000719">
    <property type="entry name" value="Prot_kinase_dom"/>
</dbReference>
<evidence type="ECO:0000256" key="1">
    <source>
        <dbReference type="ARBA" id="ARBA00005843"/>
    </source>
</evidence>
<evidence type="ECO:0000313" key="6">
    <source>
        <dbReference type="EMBL" id="RAO72480.1"/>
    </source>
</evidence>
<dbReference type="OrthoDB" id="626167at2759"/>
<reference evidence="6 7" key="1">
    <citation type="journal article" date="2017" name="Biotechnol. Biofuels">
        <title>Differential beta-glucosidase expression as a function of carbon source availability in Talaromyces amestolkiae: a genomic and proteomic approach.</title>
        <authorList>
            <person name="de Eugenio L.I."/>
            <person name="Mendez-Liter J.A."/>
            <person name="Nieto-Dominguez M."/>
            <person name="Alonso L."/>
            <person name="Gil-Munoz J."/>
            <person name="Barriuso J."/>
            <person name="Prieto A."/>
            <person name="Martinez M.J."/>
        </authorList>
    </citation>
    <scope>NUCLEOTIDE SEQUENCE [LARGE SCALE GENOMIC DNA]</scope>
    <source>
        <strain evidence="6 7">CIB</strain>
    </source>
</reference>
<feature type="transmembrane region" description="Helical" evidence="4">
    <location>
        <begin position="1073"/>
        <end position="1095"/>
    </location>
</feature>
<dbReference type="InterPro" id="IPR011009">
    <property type="entry name" value="Kinase-like_dom_sf"/>
</dbReference>
<accession>A0A364L9I6</accession>
<evidence type="ECO:0000256" key="3">
    <source>
        <dbReference type="SAM" id="MobiDB-lite"/>
    </source>
</evidence>
<keyword evidence="2" id="KW-0040">ANK repeat</keyword>
<keyword evidence="4" id="KW-1133">Transmembrane helix</keyword>
<keyword evidence="4" id="KW-0472">Membrane</keyword>
<organism evidence="6 7">
    <name type="scientific">Talaromyces amestolkiae</name>
    <dbReference type="NCBI Taxonomy" id="1196081"/>
    <lineage>
        <taxon>Eukaryota</taxon>
        <taxon>Fungi</taxon>
        <taxon>Dikarya</taxon>
        <taxon>Ascomycota</taxon>
        <taxon>Pezizomycotina</taxon>
        <taxon>Eurotiomycetes</taxon>
        <taxon>Eurotiomycetidae</taxon>
        <taxon>Eurotiales</taxon>
        <taxon>Trichocomaceae</taxon>
        <taxon>Talaromyces</taxon>
        <taxon>Talaromyces sect. Talaromyces</taxon>
    </lineage>
</organism>
<feature type="domain" description="Protein kinase" evidence="5">
    <location>
        <begin position="101"/>
        <end position="470"/>
    </location>
</feature>
<comment type="caution">
    <text evidence="6">The sequence shown here is derived from an EMBL/GenBank/DDBJ whole genome shotgun (WGS) entry which is preliminary data.</text>
</comment>
<evidence type="ECO:0000256" key="4">
    <source>
        <dbReference type="SAM" id="Phobius"/>
    </source>
</evidence>
<dbReference type="Gene3D" id="1.25.40.20">
    <property type="entry name" value="Ankyrin repeat-containing domain"/>
    <property type="match status" value="2"/>
</dbReference>
<dbReference type="InterPro" id="IPR051681">
    <property type="entry name" value="Ser/Thr_Kinases-Pseudokinases"/>
</dbReference>
<protein>
    <recommendedName>
        <fullName evidence="5">Protein kinase domain-containing protein</fullName>
    </recommendedName>
</protein>
<feature type="compositionally biased region" description="Low complexity" evidence="3">
    <location>
        <begin position="27"/>
        <end position="58"/>
    </location>
</feature>
<dbReference type="GeneID" id="63797706"/>
<keyword evidence="4" id="KW-0812">Transmembrane</keyword>
<evidence type="ECO:0000256" key="2">
    <source>
        <dbReference type="PROSITE-ProRule" id="PRU00023"/>
    </source>
</evidence>
<dbReference type="Pfam" id="PF00069">
    <property type="entry name" value="Pkinase"/>
    <property type="match status" value="1"/>
</dbReference>
<keyword evidence="7" id="KW-1185">Reference proteome</keyword>
<dbReference type="InterPro" id="IPR002110">
    <property type="entry name" value="Ankyrin_rpt"/>
</dbReference>
<sequence>MPSSNPESEFGASFIKNYNKRIRQHLSQSTNSSPKSSSRPSHSPSPSTPQSQSHQSESTKPRYNYLYSKNNRANILNVVSQISDNVTPNARIEISAEKVLLDEAEYLGRGATMEVFAADIQDCLPTKNLSRSGRLKGSKKVAVKRVSREHFPVRNHALALEEDFVFLKGRDEFYAKVGAMTQEIKILAREPLYGHRNIVRLHSLAWDEMPDVGLYAPLMIVELAWSQAPTLEDYFRIRQDQQFAQTLGDEGADCYSLIADIADGLSVLHHCEVLHSDLKPSNILLFPDEKENGLVAKIGDFGFADVDRVLRHSLDSTVKPVVAVFRGQTREWAAPEMLQSCPIEIQRLANTVPVAGDIYSFGLLMAYIILNGMSPSRLVQSGSVAVQAEELDRLKIHDLLTDRIEKERRCHARSNGETGVALGCETETYGIAYSNFFQTTTGISNRVLESLPANLMAELRGLVGEEAAFYEPVVHSMRRLDLKRQLGKPKTKDDKEDSRSHLDDDWDKWSFDTLRTVLSWIPDIYELVKFMGGYPFSVPHAEYDFLRTEYRDRPLIFTLIDGDNVRGVRRLLTEDASQLNARLPDDSGAIAQATPLHQAIIGRHPDIVKMLLQAGAQVNARYFIPNLPNQLRDLSPLELAVEQCLSRVTKNDKQIIRVLLLAGADYLHNSGGRVFKASANIEILKLFFENVPPEDARHLAGIVDSERQTLLYSAVTRASVPIVKYLLEKGVDPRARDVRGQTAYSRLRSASNMGSSGPGLLMQAYMMAILRKLPTSEEIEQVLKSIEETAGPEGMANDDYIFTAQEVEDMQENFKAYGPITKQYFESGKFQERMKLFLGIMDNPSFPTAYWLFGSDNVTVIEILKKNLEQWYTRRKQGLIGKDVLPDGWANFVIEPEENSPDGFWKVLIKKEDIPAYGEFMKTSAISLAERFMDNNGSSILEKLIPAVDELTTTRALDRIFDSFGIIFLRIVMIAMKNFQFGLVDKIVVYQRVKQMWRALAQYEVLDRLHDLAVTLGIDSSIDQFARGMLVEDIDVDLATPPEAIETLRLAQRYPDTTIFITSKNNDLAAKRLFLSAYQLVFLLLPAFAFFYSLYIEFLCFRANSLVAFLLARIWCPWIDIKMGEPLILALRPGAMQVDIPSRLQHMRKETLWPVYRLSLRRHAECEEPIPCFAAMGDAYRKWMNGGLPRKAWCDGWWEKSNGEWERVNANGKPTWTEYTEATKEIKRTLHGKGCADVYYEFLEQREYWLNTPGQQLLSLQGVFGEKHAECLEIWQKLFLRDSSARAWIGRSDTPAPWWNRYGIKSFVDGVWSTWDMGLLDEKGY</sequence>
<dbReference type="EMBL" id="MIKG01000019">
    <property type="protein sequence ID" value="RAO72480.1"/>
    <property type="molecule type" value="Genomic_DNA"/>
</dbReference>